<protein>
    <recommendedName>
        <fullName evidence="8">Phosphoribosylformylglycinamidine synthase subunit PurQ</fullName>
        <shortName evidence="8">FGAM synthase</shortName>
        <ecNumber evidence="8">6.3.5.3</ecNumber>
    </recommendedName>
    <alternativeName>
        <fullName evidence="8">Formylglycinamide ribonucleotide amidotransferase subunit I</fullName>
        <shortName evidence="8">FGAR amidotransferase I</shortName>
        <shortName evidence="8">FGAR-AT I</shortName>
    </alternativeName>
    <alternativeName>
        <fullName evidence="8">Glutaminase PurQ</fullName>
        <ecNumber evidence="8">3.5.1.2</ecNumber>
    </alternativeName>
    <alternativeName>
        <fullName evidence="8">Phosphoribosylformylglycinamidine synthase subunit I</fullName>
    </alternativeName>
</protein>
<comment type="function">
    <text evidence="8">Part of the phosphoribosylformylglycinamidine synthase complex involved in the purines biosynthetic pathway. Catalyzes the ATP-dependent conversion of formylglycinamide ribonucleotide (FGAR) and glutamine to yield formylglycinamidine ribonucleotide (FGAM) and glutamate. The FGAM synthase complex is composed of three subunits. PurQ produces an ammonia molecule by converting glutamine to glutamate. PurL transfers the ammonia molecule to FGAR to form FGAM in an ATP-dependent manner. PurS interacts with PurQ and PurL and is thought to assist in the transfer of the ammonia molecule from PurQ to PurL.</text>
</comment>
<dbReference type="UniPathway" id="UPA00074">
    <property type="reaction ID" value="UER00128"/>
</dbReference>
<proteinExistence type="inferred from homology"/>
<evidence type="ECO:0000256" key="7">
    <source>
        <dbReference type="ARBA" id="ARBA00022962"/>
    </source>
</evidence>
<dbReference type="PANTHER" id="PTHR47552:SF1">
    <property type="entry name" value="PHOSPHORIBOSYLFORMYLGLYCINAMIDINE SYNTHASE SUBUNIT PURQ"/>
    <property type="match status" value="1"/>
</dbReference>
<evidence type="ECO:0000256" key="2">
    <source>
        <dbReference type="ARBA" id="ARBA00022598"/>
    </source>
</evidence>
<keyword evidence="3 8" id="KW-0547">Nucleotide-binding</keyword>
<comment type="subunit">
    <text evidence="8">Part of the FGAM synthase complex composed of 1 PurL, 1 PurQ and 2 PurS subunits.</text>
</comment>
<dbReference type="GO" id="GO:0005737">
    <property type="term" value="C:cytoplasm"/>
    <property type="evidence" value="ECO:0007669"/>
    <property type="project" value="UniProtKB-SubCell"/>
</dbReference>
<feature type="active site" evidence="8">
    <location>
        <position position="192"/>
    </location>
</feature>
<dbReference type="GO" id="GO:0004359">
    <property type="term" value="F:glutaminase activity"/>
    <property type="evidence" value="ECO:0007669"/>
    <property type="project" value="UniProtKB-EC"/>
</dbReference>
<dbReference type="eggNOG" id="COG0047">
    <property type="taxonomic scope" value="Bacteria"/>
</dbReference>
<dbReference type="EC" id="3.5.1.2" evidence="8"/>
<evidence type="ECO:0000313" key="10">
    <source>
        <dbReference type="Proteomes" id="UP000192288"/>
    </source>
</evidence>
<dbReference type="GO" id="GO:0006189">
    <property type="term" value="P:'de novo' IMP biosynthetic process"/>
    <property type="evidence" value="ECO:0007669"/>
    <property type="project" value="UniProtKB-UniRule"/>
</dbReference>
<dbReference type="NCBIfam" id="TIGR01737">
    <property type="entry name" value="FGAM_synth_I"/>
    <property type="match status" value="1"/>
</dbReference>
<feature type="active site" description="Nucleophile" evidence="8">
    <location>
        <position position="85"/>
    </location>
</feature>
<dbReference type="CDD" id="cd01740">
    <property type="entry name" value="GATase1_FGAR_AT"/>
    <property type="match status" value="1"/>
</dbReference>
<dbReference type="PANTHER" id="PTHR47552">
    <property type="entry name" value="PHOSPHORIBOSYLFORMYLGLYCINAMIDINE SYNTHASE SUBUNIT PURQ"/>
    <property type="match status" value="1"/>
</dbReference>
<dbReference type="SUPFAM" id="SSF52317">
    <property type="entry name" value="Class I glutamine amidotransferase-like"/>
    <property type="match status" value="1"/>
</dbReference>
<evidence type="ECO:0000256" key="1">
    <source>
        <dbReference type="ARBA" id="ARBA00022490"/>
    </source>
</evidence>
<evidence type="ECO:0000256" key="5">
    <source>
        <dbReference type="ARBA" id="ARBA00022801"/>
    </source>
</evidence>
<dbReference type="PROSITE" id="PS51273">
    <property type="entry name" value="GATASE_TYPE_1"/>
    <property type="match status" value="1"/>
</dbReference>
<keyword evidence="7 8" id="KW-0315">Glutamine amidotransferase</keyword>
<comment type="pathway">
    <text evidence="8">Purine metabolism; IMP biosynthesis via de novo pathway; 5-amino-1-(5-phospho-D-ribosyl)imidazole from N(2)-formyl-N(1)-(5-phospho-D-ribosyl)glycinamide: step 1/2.</text>
</comment>
<dbReference type="RefSeq" id="WP_004915979.1">
    <property type="nucleotide sequence ID" value="NZ_MPLS01000002.1"/>
</dbReference>
<dbReference type="NCBIfam" id="NF002957">
    <property type="entry name" value="PRK03619.1"/>
    <property type="match status" value="1"/>
</dbReference>
<dbReference type="Gene3D" id="3.40.50.880">
    <property type="match status" value="1"/>
</dbReference>
<name>A0A1X0VFX9_LEUPS</name>
<dbReference type="AlphaFoldDB" id="A0A1X0VFX9"/>
<keyword evidence="5 8" id="KW-0378">Hydrolase</keyword>
<accession>A0A1X0VFX9</accession>
<evidence type="ECO:0000256" key="6">
    <source>
        <dbReference type="ARBA" id="ARBA00022840"/>
    </source>
</evidence>
<sequence>MKAAVIRFPGSNCDFDMLYALQDFGIDAEILSADNNDLNDFDAVFLPGGFAYGDYLRTGAIAKFSPIMAAVIQAANDGKLVVGVCNGFQILTEAGLLPGQLQVNKVPGFICEDVELLIENPNTAFTNAYETESIMIPIAHGEGNYYADDATLAQLEDNHQIVFRYAQNPNGSAHDIAGIMNERGNVFGMMPHPERAVDAVTGNVDGQPFFKSILSEIIAGD</sequence>
<keyword evidence="2 8" id="KW-0436">Ligase</keyword>
<dbReference type="SMART" id="SM01211">
    <property type="entry name" value="GATase_5"/>
    <property type="match status" value="1"/>
</dbReference>
<dbReference type="EC" id="6.3.5.3" evidence="8"/>
<dbReference type="Pfam" id="PF13507">
    <property type="entry name" value="GATase_5"/>
    <property type="match status" value="1"/>
</dbReference>
<feature type="active site" evidence="8">
    <location>
        <position position="194"/>
    </location>
</feature>
<dbReference type="InterPro" id="IPR029062">
    <property type="entry name" value="Class_I_gatase-like"/>
</dbReference>
<dbReference type="HAMAP" id="MF_00421">
    <property type="entry name" value="PurQ"/>
    <property type="match status" value="1"/>
</dbReference>
<comment type="caution">
    <text evidence="9">The sequence shown here is derived from an EMBL/GenBank/DDBJ whole genome shotgun (WGS) entry which is preliminary data.</text>
</comment>
<dbReference type="EMBL" id="MPLS01000002">
    <property type="protein sequence ID" value="ORI98608.1"/>
    <property type="molecule type" value="Genomic_DNA"/>
</dbReference>
<reference evidence="9 10" key="1">
    <citation type="journal article" date="2017" name="Front. Microbiol.">
        <title>Genomic Characterization of Dairy Associated Leuconostoc Species and Diversity of Leuconostocs in Undefined Mixed Mesophilic Starter Cultures.</title>
        <authorList>
            <person name="Frantzen C.A."/>
            <person name="Kot W."/>
            <person name="Pedersen T.B."/>
            <person name="Ardo Y.M."/>
            <person name="Broadbent J.R."/>
            <person name="Neve H."/>
            <person name="Hansen L.H."/>
            <person name="Dal Bello F."/>
            <person name="Ostlie H.M."/>
            <person name="Kleppen H.P."/>
            <person name="Vogensen F.K."/>
            <person name="Holo H."/>
        </authorList>
    </citation>
    <scope>NUCLEOTIDE SEQUENCE [LARGE SCALE GENOMIC DNA]</scope>
    <source>
        <strain evidence="9 10">LMGCF08</strain>
    </source>
</reference>
<dbReference type="PIRSF" id="PIRSF001586">
    <property type="entry name" value="FGAM_synth_I"/>
    <property type="match status" value="1"/>
</dbReference>
<keyword evidence="6 8" id="KW-0067">ATP-binding</keyword>
<evidence type="ECO:0000256" key="3">
    <source>
        <dbReference type="ARBA" id="ARBA00022741"/>
    </source>
</evidence>
<dbReference type="Proteomes" id="UP000192288">
    <property type="component" value="Unassembled WGS sequence"/>
</dbReference>
<evidence type="ECO:0000256" key="8">
    <source>
        <dbReference type="HAMAP-Rule" id="MF_00421"/>
    </source>
</evidence>
<keyword evidence="1 8" id="KW-0963">Cytoplasm</keyword>
<comment type="catalytic activity">
    <reaction evidence="8">
        <text>L-glutamine + H2O = L-glutamate + NH4(+)</text>
        <dbReference type="Rhea" id="RHEA:15889"/>
        <dbReference type="ChEBI" id="CHEBI:15377"/>
        <dbReference type="ChEBI" id="CHEBI:28938"/>
        <dbReference type="ChEBI" id="CHEBI:29985"/>
        <dbReference type="ChEBI" id="CHEBI:58359"/>
        <dbReference type="EC" id="3.5.1.2"/>
    </reaction>
</comment>
<comment type="subcellular location">
    <subcellularLocation>
        <location evidence="8">Cytoplasm</location>
    </subcellularLocation>
</comment>
<organism evidence="9 10">
    <name type="scientific">Leuconostoc pseudomesenteroides</name>
    <dbReference type="NCBI Taxonomy" id="33968"/>
    <lineage>
        <taxon>Bacteria</taxon>
        <taxon>Bacillati</taxon>
        <taxon>Bacillota</taxon>
        <taxon>Bacilli</taxon>
        <taxon>Lactobacillales</taxon>
        <taxon>Lactobacillaceae</taxon>
        <taxon>Leuconostoc</taxon>
    </lineage>
</organism>
<dbReference type="STRING" id="33968.BMS77_02505"/>
<dbReference type="GO" id="GO:0005524">
    <property type="term" value="F:ATP binding"/>
    <property type="evidence" value="ECO:0007669"/>
    <property type="project" value="UniProtKB-KW"/>
</dbReference>
<keyword evidence="4 8" id="KW-0658">Purine biosynthesis</keyword>
<evidence type="ECO:0000256" key="4">
    <source>
        <dbReference type="ARBA" id="ARBA00022755"/>
    </source>
</evidence>
<dbReference type="InterPro" id="IPR010075">
    <property type="entry name" value="PRibForGlyAmidine_synth_PurQ"/>
</dbReference>
<comment type="catalytic activity">
    <reaction evidence="8">
        <text>N(2)-formyl-N(1)-(5-phospho-beta-D-ribosyl)glycinamide + L-glutamine + ATP + H2O = 2-formamido-N(1)-(5-O-phospho-beta-D-ribosyl)acetamidine + L-glutamate + ADP + phosphate + H(+)</text>
        <dbReference type="Rhea" id="RHEA:17129"/>
        <dbReference type="ChEBI" id="CHEBI:15377"/>
        <dbReference type="ChEBI" id="CHEBI:15378"/>
        <dbReference type="ChEBI" id="CHEBI:29985"/>
        <dbReference type="ChEBI" id="CHEBI:30616"/>
        <dbReference type="ChEBI" id="CHEBI:43474"/>
        <dbReference type="ChEBI" id="CHEBI:58359"/>
        <dbReference type="ChEBI" id="CHEBI:147286"/>
        <dbReference type="ChEBI" id="CHEBI:147287"/>
        <dbReference type="ChEBI" id="CHEBI:456216"/>
        <dbReference type="EC" id="6.3.5.3"/>
    </reaction>
</comment>
<evidence type="ECO:0000313" key="9">
    <source>
        <dbReference type="EMBL" id="ORI98608.1"/>
    </source>
</evidence>
<dbReference type="FunFam" id="3.40.50.880:FF:000019">
    <property type="entry name" value="Phosphoribosylformylglycinamidine synthase subunit PurQ"/>
    <property type="match status" value="1"/>
</dbReference>
<gene>
    <name evidence="8" type="primary">purQ</name>
    <name evidence="9" type="ORF">BMR96_00970</name>
</gene>
<dbReference type="GO" id="GO:0004642">
    <property type="term" value="F:phosphoribosylformylglycinamidine synthase activity"/>
    <property type="evidence" value="ECO:0007669"/>
    <property type="project" value="UniProtKB-UniRule"/>
</dbReference>